<evidence type="ECO:0000313" key="4">
    <source>
        <dbReference type="Proteomes" id="UP000799439"/>
    </source>
</evidence>
<feature type="compositionally biased region" description="Acidic residues" evidence="1">
    <location>
        <begin position="235"/>
        <end position="244"/>
    </location>
</feature>
<organism evidence="3 4">
    <name type="scientific">Myriangium duriaei CBS 260.36</name>
    <dbReference type="NCBI Taxonomy" id="1168546"/>
    <lineage>
        <taxon>Eukaryota</taxon>
        <taxon>Fungi</taxon>
        <taxon>Dikarya</taxon>
        <taxon>Ascomycota</taxon>
        <taxon>Pezizomycotina</taxon>
        <taxon>Dothideomycetes</taxon>
        <taxon>Dothideomycetidae</taxon>
        <taxon>Myriangiales</taxon>
        <taxon>Myriangiaceae</taxon>
        <taxon>Myriangium</taxon>
    </lineage>
</organism>
<feature type="compositionally biased region" description="Polar residues" evidence="1">
    <location>
        <begin position="245"/>
        <end position="256"/>
    </location>
</feature>
<feature type="compositionally biased region" description="Low complexity" evidence="1">
    <location>
        <begin position="158"/>
        <end position="167"/>
    </location>
</feature>
<feature type="compositionally biased region" description="Acidic residues" evidence="1">
    <location>
        <begin position="185"/>
        <end position="194"/>
    </location>
</feature>
<reference evidence="3" key="1">
    <citation type="journal article" date="2020" name="Stud. Mycol.">
        <title>101 Dothideomycetes genomes: a test case for predicting lifestyles and emergence of pathogens.</title>
        <authorList>
            <person name="Haridas S."/>
            <person name="Albert R."/>
            <person name="Binder M."/>
            <person name="Bloem J."/>
            <person name="Labutti K."/>
            <person name="Salamov A."/>
            <person name="Andreopoulos B."/>
            <person name="Baker S."/>
            <person name="Barry K."/>
            <person name="Bills G."/>
            <person name="Bluhm B."/>
            <person name="Cannon C."/>
            <person name="Castanera R."/>
            <person name="Culley D."/>
            <person name="Daum C."/>
            <person name="Ezra D."/>
            <person name="Gonzalez J."/>
            <person name="Henrissat B."/>
            <person name="Kuo A."/>
            <person name="Liang C."/>
            <person name="Lipzen A."/>
            <person name="Lutzoni F."/>
            <person name="Magnuson J."/>
            <person name="Mondo S."/>
            <person name="Nolan M."/>
            <person name="Ohm R."/>
            <person name="Pangilinan J."/>
            <person name="Park H.-J."/>
            <person name="Ramirez L."/>
            <person name="Alfaro M."/>
            <person name="Sun H."/>
            <person name="Tritt A."/>
            <person name="Yoshinaga Y."/>
            <person name="Zwiers L.-H."/>
            <person name="Turgeon B."/>
            <person name="Goodwin S."/>
            <person name="Spatafora J."/>
            <person name="Crous P."/>
            <person name="Grigoriev I."/>
        </authorList>
    </citation>
    <scope>NUCLEOTIDE SEQUENCE</scope>
    <source>
        <strain evidence="3">CBS 260.36</strain>
    </source>
</reference>
<keyword evidence="4" id="KW-1185">Reference proteome</keyword>
<evidence type="ECO:0000259" key="2">
    <source>
        <dbReference type="Pfam" id="PF13926"/>
    </source>
</evidence>
<accession>A0A9P4IVY8</accession>
<dbReference type="EMBL" id="ML996095">
    <property type="protein sequence ID" value="KAF2147874.1"/>
    <property type="molecule type" value="Genomic_DNA"/>
</dbReference>
<evidence type="ECO:0000256" key="1">
    <source>
        <dbReference type="SAM" id="MobiDB-lite"/>
    </source>
</evidence>
<dbReference type="AlphaFoldDB" id="A0A9P4IVY8"/>
<dbReference type="Pfam" id="PF13926">
    <property type="entry name" value="DUF4211"/>
    <property type="match status" value="1"/>
</dbReference>
<proteinExistence type="predicted"/>
<dbReference type="GO" id="GO:0005634">
    <property type="term" value="C:nucleus"/>
    <property type="evidence" value="ECO:0007669"/>
    <property type="project" value="TreeGrafter"/>
</dbReference>
<feature type="compositionally biased region" description="Basic and acidic residues" evidence="1">
    <location>
        <begin position="62"/>
        <end position="77"/>
    </location>
</feature>
<dbReference type="PANTHER" id="PTHR14689:SF0">
    <property type="entry name" value="COILED-COIL DOMAIN-CONTAINING PROTEIN 82"/>
    <property type="match status" value="1"/>
</dbReference>
<dbReference type="PANTHER" id="PTHR14689">
    <property type="entry name" value="PHORBOL-ESTER_DAG-TYPE DOMAIN-CONTAINING PROTEIN"/>
    <property type="match status" value="1"/>
</dbReference>
<feature type="compositionally biased region" description="Low complexity" evidence="1">
    <location>
        <begin position="31"/>
        <end position="43"/>
    </location>
</feature>
<feature type="domain" description="DUF4211" evidence="2">
    <location>
        <begin position="286"/>
        <end position="422"/>
    </location>
</feature>
<dbReference type="Proteomes" id="UP000799439">
    <property type="component" value="Unassembled WGS sequence"/>
</dbReference>
<evidence type="ECO:0000313" key="3">
    <source>
        <dbReference type="EMBL" id="KAF2147874.1"/>
    </source>
</evidence>
<protein>
    <recommendedName>
        <fullName evidence="2">DUF4211 domain-containing protein</fullName>
    </recommendedName>
</protein>
<gene>
    <name evidence="3" type="ORF">K461DRAFT_302940</name>
</gene>
<comment type="caution">
    <text evidence="3">The sequence shown here is derived from an EMBL/GenBank/DDBJ whole genome shotgun (WGS) entry which is preliminary data.</text>
</comment>
<name>A0A9P4IVY8_9PEZI</name>
<dbReference type="OrthoDB" id="21499at2759"/>
<sequence>MDDSDSDASLPQISSIRRSSRTTPNTKKTQPPLSSPLSELRSSQVEPPSSGAFFNKPRQPRRKAESVRKTRSQRIDPSDAEDDEPIMPATARRKASDNFVDLGSDNETDEDSDVARPPARKRLRTASSPIKAPAMSSDDDDDDIPRSSRKRTRAPAAEVVELSSGSESEPDTSPKKRRHVVTTEEQQEIEDDLKDLESSSSEIADELSKPASKTPVKSQRQLALERLKRRRAGLNDDDDDDVDNEPTQRSSTGKDASSSDDDDLPEAPPGSSARDMFKADEYDEGFLTDEGDDTLGAPDGIPLAFTRYASMKPKELFKFAVEWMLQKKLNPGFNGNDEIYKLTFSKLDDEVKGLAGSKFESSAWKAEFLFALRARPQIAIGKMSRSDPGLQWKDKCDACNRSGHTPTYEIQFQGQPYNATTLEDVEGNDSDSEDEEDSGQRDALGHVILPEAHSFYVGKFCMANADTAHSLQHWRYHLYEWVAEWLDSSGHNSAENLVKRNKWGEPKRRKFANKVLDEMAESGKIKELYRDYKSSIEKARDAKQYSRNGGDSP</sequence>
<feature type="region of interest" description="Disordered" evidence="1">
    <location>
        <begin position="1"/>
        <end position="277"/>
    </location>
</feature>
<dbReference type="InterPro" id="IPR025451">
    <property type="entry name" value="DUF4211"/>
</dbReference>